<comment type="caution">
    <text evidence="7">The sequence shown here is derived from an EMBL/GenBank/DDBJ whole genome shotgun (WGS) entry which is preliminary data.</text>
</comment>
<keyword evidence="4" id="KW-0808">Transferase</keyword>
<evidence type="ECO:0000256" key="1">
    <source>
        <dbReference type="ARBA" id="ARBA00004202"/>
    </source>
</evidence>
<keyword evidence="3" id="KW-1003">Cell membrane</keyword>
<gene>
    <name evidence="7" type="ORF">OJ962_07230</name>
</gene>
<accession>A0ABT4RFF8</accession>
<dbReference type="RefSeq" id="WP_202957060.1">
    <property type="nucleotide sequence ID" value="NZ_JAPCID010000008.1"/>
</dbReference>
<organism evidence="7 8">
    <name type="scientific">Solirubrobacter deserti</name>
    <dbReference type="NCBI Taxonomy" id="2282478"/>
    <lineage>
        <taxon>Bacteria</taxon>
        <taxon>Bacillati</taxon>
        <taxon>Actinomycetota</taxon>
        <taxon>Thermoleophilia</taxon>
        <taxon>Solirubrobacterales</taxon>
        <taxon>Solirubrobacteraceae</taxon>
        <taxon>Solirubrobacter</taxon>
    </lineage>
</organism>
<sequence length="356" mass="39864">MRFVYNSFAGRFSDSPRTIFEALGPEHEHLWLADPVHRSSFPEGVQTVDLGSAESIAALQSADVVVANTHTEVEWTKPAGTVYLQTWHGTPLKRIHWDVLWAPEGRLERLQRDVDRWDLLVSPNHASTPLLRQAFRFEGEVLETGYPRNDILSSPGRDAVRARVREQLGIPDGARAVLYAPTWRDDFVFSGGAAPVELALEVERALDALGEDHFLLLRLHYMLTGRLAPIDHPGVRDVSAHPDVSELYLAADVLVTDYSSVMFDFAVTGKPQLFFTYDLAAYRDNLRGFYFDFGPVAPGPLLETTDELVAALRGLDQVTADYQDRYVAFQERFSHLEDGAATERVIERVLGTATGR</sequence>
<protein>
    <submittedName>
        <fullName evidence="7">CDP-glycerol glycerophosphotransferase family protein</fullName>
    </submittedName>
</protein>
<dbReference type="PANTHER" id="PTHR37316:SF3">
    <property type="entry name" value="TEICHOIC ACID GLYCEROL-PHOSPHATE TRANSFERASE"/>
    <property type="match status" value="1"/>
</dbReference>
<evidence type="ECO:0000256" key="3">
    <source>
        <dbReference type="ARBA" id="ARBA00022475"/>
    </source>
</evidence>
<dbReference type="InterPro" id="IPR007554">
    <property type="entry name" value="Glycerophosphate_synth"/>
</dbReference>
<name>A0ABT4RFF8_9ACTN</name>
<keyword evidence="8" id="KW-1185">Reference proteome</keyword>
<reference evidence="7" key="1">
    <citation type="submission" date="2022-10" db="EMBL/GenBank/DDBJ databases">
        <title>The WGS of Solirubrobacter sp. CPCC 204708.</title>
        <authorList>
            <person name="Jiang Z."/>
        </authorList>
    </citation>
    <scope>NUCLEOTIDE SEQUENCE</scope>
    <source>
        <strain evidence="7">CPCC 204708</strain>
    </source>
</reference>
<dbReference type="Proteomes" id="UP001147700">
    <property type="component" value="Unassembled WGS sequence"/>
</dbReference>
<dbReference type="Gene3D" id="3.40.50.12580">
    <property type="match status" value="1"/>
</dbReference>
<dbReference type="PANTHER" id="PTHR37316">
    <property type="entry name" value="TEICHOIC ACID GLYCEROL-PHOSPHATE PRIMASE"/>
    <property type="match status" value="1"/>
</dbReference>
<comment type="similarity">
    <text evidence="2">Belongs to the CDP-glycerol glycerophosphotransferase family.</text>
</comment>
<evidence type="ECO:0000313" key="7">
    <source>
        <dbReference type="EMBL" id="MDA0137280.1"/>
    </source>
</evidence>
<dbReference type="Gene3D" id="3.40.50.11820">
    <property type="match status" value="1"/>
</dbReference>
<dbReference type="SUPFAM" id="SSF53756">
    <property type="entry name" value="UDP-Glycosyltransferase/glycogen phosphorylase"/>
    <property type="match status" value="1"/>
</dbReference>
<evidence type="ECO:0000256" key="6">
    <source>
        <dbReference type="ARBA" id="ARBA00023136"/>
    </source>
</evidence>
<dbReference type="EMBL" id="JAPCID010000008">
    <property type="protein sequence ID" value="MDA0137280.1"/>
    <property type="molecule type" value="Genomic_DNA"/>
</dbReference>
<dbReference type="InterPro" id="IPR043148">
    <property type="entry name" value="TagF_C"/>
</dbReference>
<dbReference type="Pfam" id="PF04464">
    <property type="entry name" value="Glyphos_transf"/>
    <property type="match status" value="1"/>
</dbReference>
<dbReference type="InterPro" id="IPR051612">
    <property type="entry name" value="Teichoic_Acid_Biosynth"/>
</dbReference>
<proteinExistence type="inferred from homology"/>
<dbReference type="InterPro" id="IPR043149">
    <property type="entry name" value="TagF_N"/>
</dbReference>
<evidence type="ECO:0000313" key="8">
    <source>
        <dbReference type="Proteomes" id="UP001147700"/>
    </source>
</evidence>
<keyword evidence="5" id="KW-0777">Teichoic acid biosynthesis</keyword>
<keyword evidence="6" id="KW-0472">Membrane</keyword>
<comment type="subcellular location">
    <subcellularLocation>
        <location evidence="1">Cell membrane</location>
        <topology evidence="1">Peripheral membrane protein</topology>
    </subcellularLocation>
</comment>
<evidence type="ECO:0000256" key="5">
    <source>
        <dbReference type="ARBA" id="ARBA00022944"/>
    </source>
</evidence>
<evidence type="ECO:0000256" key="2">
    <source>
        <dbReference type="ARBA" id="ARBA00010488"/>
    </source>
</evidence>
<evidence type="ECO:0000256" key="4">
    <source>
        <dbReference type="ARBA" id="ARBA00022679"/>
    </source>
</evidence>